<dbReference type="Pfam" id="PF00563">
    <property type="entry name" value="EAL"/>
    <property type="match status" value="1"/>
</dbReference>
<dbReference type="Pfam" id="PF01590">
    <property type="entry name" value="GAF"/>
    <property type="match status" value="1"/>
</dbReference>
<dbReference type="SUPFAM" id="SSF55073">
    <property type="entry name" value="Nucleotide cyclase"/>
    <property type="match status" value="1"/>
</dbReference>
<dbReference type="SMART" id="SM00267">
    <property type="entry name" value="GGDEF"/>
    <property type="match status" value="1"/>
</dbReference>
<dbReference type="Proteomes" id="UP000199675">
    <property type="component" value="Unassembled WGS sequence"/>
</dbReference>
<name>A0A1H2ZUE0_9GAMM</name>
<accession>A0A1H2ZUE0</accession>
<dbReference type="InterPro" id="IPR001633">
    <property type="entry name" value="EAL_dom"/>
</dbReference>
<dbReference type="Gene3D" id="3.30.450.40">
    <property type="match status" value="1"/>
</dbReference>
<evidence type="ECO:0000313" key="3">
    <source>
        <dbReference type="EMBL" id="SDX20937.1"/>
    </source>
</evidence>
<dbReference type="InterPro" id="IPR000160">
    <property type="entry name" value="GGDEF_dom"/>
</dbReference>
<protein>
    <submittedName>
        <fullName evidence="3">Diguanylate cyclase (GGDEF) domain-containing protein</fullName>
    </submittedName>
</protein>
<dbReference type="CDD" id="cd01949">
    <property type="entry name" value="GGDEF"/>
    <property type="match status" value="1"/>
</dbReference>
<proteinExistence type="predicted"/>
<dbReference type="Gene3D" id="3.30.70.270">
    <property type="match status" value="1"/>
</dbReference>
<dbReference type="PANTHER" id="PTHR33121:SF79">
    <property type="entry name" value="CYCLIC DI-GMP PHOSPHODIESTERASE PDED-RELATED"/>
    <property type="match status" value="1"/>
</dbReference>
<dbReference type="SUPFAM" id="SSF55781">
    <property type="entry name" value="GAF domain-like"/>
    <property type="match status" value="1"/>
</dbReference>
<dbReference type="InterPro" id="IPR003018">
    <property type="entry name" value="GAF"/>
</dbReference>
<dbReference type="PROSITE" id="PS50887">
    <property type="entry name" value="GGDEF"/>
    <property type="match status" value="1"/>
</dbReference>
<dbReference type="Pfam" id="PF00990">
    <property type="entry name" value="GGDEF"/>
    <property type="match status" value="1"/>
</dbReference>
<dbReference type="InterPro" id="IPR029016">
    <property type="entry name" value="GAF-like_dom_sf"/>
</dbReference>
<dbReference type="InterPro" id="IPR043128">
    <property type="entry name" value="Rev_trsase/Diguanyl_cyclase"/>
</dbReference>
<dbReference type="SUPFAM" id="SSF141868">
    <property type="entry name" value="EAL domain-like"/>
    <property type="match status" value="1"/>
</dbReference>
<dbReference type="Gene3D" id="3.20.20.450">
    <property type="entry name" value="EAL domain"/>
    <property type="match status" value="1"/>
</dbReference>
<dbReference type="STRING" id="488533.SAMN04487960_10769"/>
<dbReference type="EMBL" id="FNNE01000007">
    <property type="protein sequence ID" value="SDX20937.1"/>
    <property type="molecule type" value="Genomic_DNA"/>
</dbReference>
<evidence type="ECO:0000313" key="4">
    <source>
        <dbReference type="Proteomes" id="UP000199675"/>
    </source>
</evidence>
<dbReference type="GO" id="GO:0071111">
    <property type="term" value="F:cyclic-guanylate-specific phosphodiesterase activity"/>
    <property type="evidence" value="ECO:0007669"/>
    <property type="project" value="InterPro"/>
</dbReference>
<feature type="domain" description="EAL" evidence="1">
    <location>
        <begin position="377"/>
        <end position="631"/>
    </location>
</feature>
<dbReference type="NCBIfam" id="TIGR00254">
    <property type="entry name" value="GGDEF"/>
    <property type="match status" value="1"/>
</dbReference>
<gene>
    <name evidence="3" type="ORF">SAMN04487960_10769</name>
</gene>
<keyword evidence="4" id="KW-1185">Reference proteome</keyword>
<dbReference type="InterPro" id="IPR050706">
    <property type="entry name" value="Cyclic-di-GMP_PDE-like"/>
</dbReference>
<evidence type="ECO:0000259" key="1">
    <source>
        <dbReference type="PROSITE" id="PS50883"/>
    </source>
</evidence>
<dbReference type="PROSITE" id="PS50883">
    <property type="entry name" value="EAL"/>
    <property type="match status" value="1"/>
</dbReference>
<evidence type="ECO:0000259" key="2">
    <source>
        <dbReference type="PROSITE" id="PS50887"/>
    </source>
</evidence>
<dbReference type="PANTHER" id="PTHR33121">
    <property type="entry name" value="CYCLIC DI-GMP PHOSPHODIESTERASE PDEF"/>
    <property type="match status" value="1"/>
</dbReference>
<organism evidence="3 4">
    <name type="scientific">Marinobacter mobilis</name>
    <dbReference type="NCBI Taxonomy" id="488533"/>
    <lineage>
        <taxon>Bacteria</taxon>
        <taxon>Pseudomonadati</taxon>
        <taxon>Pseudomonadota</taxon>
        <taxon>Gammaproteobacteria</taxon>
        <taxon>Pseudomonadales</taxon>
        <taxon>Marinobacteraceae</taxon>
        <taxon>Marinobacter</taxon>
    </lineage>
</organism>
<dbReference type="InterPro" id="IPR035919">
    <property type="entry name" value="EAL_sf"/>
</dbReference>
<dbReference type="InterPro" id="IPR029787">
    <property type="entry name" value="Nucleotide_cyclase"/>
</dbReference>
<sequence length="634" mass="71066">MGRSRYYGAFVNYMTDSHLFTSFHEKLMKLSHSPEFINEPRELKLAALTTLCAKALGIERVSVWILSHGADRMTCEYLHDKHRDPSGQDSSNHSPLVLYRNDHPNYFDSLSLARVIDATDARNDSRTSSFTENYLTPLGIHSMLDAPIYDGARPSGVLCLETLSKRVWTIPELSFVVAIADTVSLINTHEAWLESKRKLDYLTHFDSLTGLANLYSLRERLGYRISQAARMNNGEFLLLWIDLDRLKVINDGLGPDVGDQVIAETGRRLANIPIAQSDLLARIGGDEFALLIDDQGGRQRLDELIGKIQAQTCLPISINGQQLCVTASIGICRFPDDGHDAETLLRSAEAAMYYAKKHGQGQSYRFNTSIQTTARSLFALERELRDAIHQDQLSVYYQPIFSTADKSLDSAEALVRWQHPKRGMLPPIEFLEIARGAGLMYELGECVLRQVCRDVQQARQRGIELPHITVNLASEQVLNPELPDFIARTCAAFFIPPSALHFEVTEDAIQGDSRSLRKTLQRIVANGSELAIDDFGTGYSSLSRLKTLPFAKLKIDRSFIRDIPNDEDDCAITRSIIGLAKGLGLSLVAEGVESRAHEEWLERHGCQFLQGYRYSKPVPFETLIQEFIAIPAAH</sequence>
<feature type="domain" description="GGDEF" evidence="2">
    <location>
        <begin position="234"/>
        <end position="368"/>
    </location>
</feature>
<dbReference type="AlphaFoldDB" id="A0A1H2ZUE0"/>
<dbReference type="SMART" id="SM00052">
    <property type="entry name" value="EAL"/>
    <property type="match status" value="1"/>
</dbReference>
<dbReference type="CDD" id="cd01948">
    <property type="entry name" value="EAL"/>
    <property type="match status" value="1"/>
</dbReference>
<reference evidence="3 4" key="1">
    <citation type="submission" date="2016-10" db="EMBL/GenBank/DDBJ databases">
        <authorList>
            <person name="de Groot N.N."/>
        </authorList>
    </citation>
    <scope>NUCLEOTIDE SEQUENCE [LARGE SCALE GENOMIC DNA]</scope>
    <source>
        <strain evidence="3 4">CGMCC 1.7059</strain>
    </source>
</reference>